<comment type="caution">
    <text evidence="3">The sequence shown here is derived from an EMBL/GenBank/DDBJ whole genome shotgun (WGS) entry which is preliminary data.</text>
</comment>
<evidence type="ECO:0008006" key="5">
    <source>
        <dbReference type="Google" id="ProtNLM"/>
    </source>
</evidence>
<keyword evidence="2" id="KW-1133">Transmembrane helix</keyword>
<protein>
    <recommendedName>
        <fullName evidence="5">Transmembrane protein</fullName>
    </recommendedName>
</protein>
<feature type="compositionally biased region" description="Polar residues" evidence="1">
    <location>
        <begin position="10"/>
        <end position="21"/>
    </location>
</feature>
<feature type="region of interest" description="Disordered" evidence="1">
    <location>
        <begin position="1"/>
        <end position="26"/>
    </location>
</feature>
<dbReference type="VEuPathDB" id="ToxoDB:CSUI_008655"/>
<sequence length="392" mass="42766">MRAVKKMTEGTPQFSWGTAETSGVMGIESQEITASTRGRSPKATEVCEDVPEIARCSSLPRSLDGNRSRSSASSQLSSGPRQLRSSRSPRHSIASSHDTCLVESQQKGLNTLSLSFTSSQANSRKESEELVGSPRSTAGVGPPDRTAAERASEARTAAASPPFQPEVFIEPSSRLPQQARISSTRLSVHGHQEKRSRASRSSPLAPRRLSSAPSSSPSLMPHGSSGCCRWGRLCRDALPTKWEVHSFFCFSILAFALVALCLHRVGAALVLSGLFSVGIFLVRWGKNCLALWLLLAFTACVFAMATSQCSKQSVELHRREDFLKFLLLYNDLPVDSSTAEKAAVLLSDTRSSSLQSQRHVETGENTLLEKVKAEFRLEPGLRAFLSFFLSFW</sequence>
<feature type="transmembrane region" description="Helical" evidence="2">
    <location>
        <begin position="289"/>
        <end position="307"/>
    </location>
</feature>
<name>A0A2C6JM32_9APIC</name>
<keyword evidence="2" id="KW-0812">Transmembrane</keyword>
<feature type="compositionally biased region" description="Low complexity" evidence="1">
    <location>
        <begin position="199"/>
        <end position="222"/>
    </location>
</feature>
<reference evidence="3 4" key="1">
    <citation type="journal article" date="2017" name="Int. J. Parasitol.">
        <title>The genome of the protozoan parasite Cystoisospora suis and a reverse vaccinology approach to identify vaccine candidates.</title>
        <authorList>
            <person name="Palmieri N."/>
            <person name="Shrestha A."/>
            <person name="Ruttkowski B."/>
            <person name="Beck T."/>
            <person name="Vogl C."/>
            <person name="Tomley F."/>
            <person name="Blake D.P."/>
            <person name="Joachim A."/>
        </authorList>
    </citation>
    <scope>NUCLEOTIDE SEQUENCE [LARGE SCALE GENOMIC DNA]</scope>
    <source>
        <strain evidence="3 4">Wien I</strain>
    </source>
</reference>
<evidence type="ECO:0000313" key="4">
    <source>
        <dbReference type="Proteomes" id="UP000221165"/>
    </source>
</evidence>
<feature type="region of interest" description="Disordered" evidence="1">
    <location>
        <begin position="117"/>
        <end position="222"/>
    </location>
</feature>
<feature type="compositionally biased region" description="Polar residues" evidence="1">
    <location>
        <begin position="174"/>
        <end position="186"/>
    </location>
</feature>
<dbReference type="GeneID" id="94431993"/>
<gene>
    <name evidence="3" type="ORF">CSUI_008655</name>
</gene>
<keyword evidence="4" id="KW-1185">Reference proteome</keyword>
<proteinExistence type="predicted"/>
<feature type="transmembrane region" description="Helical" evidence="2">
    <location>
        <begin position="242"/>
        <end position="259"/>
    </location>
</feature>
<dbReference type="RefSeq" id="XP_067919240.1">
    <property type="nucleotide sequence ID" value="XM_068068782.1"/>
</dbReference>
<accession>A0A2C6JM32</accession>
<feature type="region of interest" description="Disordered" evidence="1">
    <location>
        <begin position="56"/>
        <end position="100"/>
    </location>
</feature>
<dbReference type="EMBL" id="MIGC01004906">
    <property type="protein sequence ID" value="PHJ17521.1"/>
    <property type="molecule type" value="Genomic_DNA"/>
</dbReference>
<evidence type="ECO:0000256" key="2">
    <source>
        <dbReference type="SAM" id="Phobius"/>
    </source>
</evidence>
<dbReference type="Proteomes" id="UP000221165">
    <property type="component" value="Unassembled WGS sequence"/>
</dbReference>
<feature type="compositionally biased region" description="Low complexity" evidence="1">
    <location>
        <begin position="62"/>
        <end position="79"/>
    </location>
</feature>
<dbReference type="AlphaFoldDB" id="A0A2C6JM32"/>
<evidence type="ECO:0000313" key="3">
    <source>
        <dbReference type="EMBL" id="PHJ17521.1"/>
    </source>
</evidence>
<organism evidence="3 4">
    <name type="scientific">Cystoisospora suis</name>
    <dbReference type="NCBI Taxonomy" id="483139"/>
    <lineage>
        <taxon>Eukaryota</taxon>
        <taxon>Sar</taxon>
        <taxon>Alveolata</taxon>
        <taxon>Apicomplexa</taxon>
        <taxon>Conoidasida</taxon>
        <taxon>Coccidia</taxon>
        <taxon>Eucoccidiorida</taxon>
        <taxon>Eimeriorina</taxon>
        <taxon>Sarcocystidae</taxon>
        <taxon>Cystoisospora</taxon>
    </lineage>
</organism>
<evidence type="ECO:0000256" key="1">
    <source>
        <dbReference type="SAM" id="MobiDB-lite"/>
    </source>
</evidence>
<feature type="transmembrane region" description="Helical" evidence="2">
    <location>
        <begin position="265"/>
        <end position="282"/>
    </location>
</feature>
<keyword evidence="2" id="KW-0472">Membrane</keyword>